<accession>A0A9Q9BRN8</accession>
<organism evidence="3 5">
    <name type="scientific">Neoehrlichia mikurensis</name>
    <dbReference type="NCBI Taxonomy" id="89586"/>
    <lineage>
        <taxon>Bacteria</taxon>
        <taxon>Pseudomonadati</taxon>
        <taxon>Pseudomonadota</taxon>
        <taxon>Alphaproteobacteria</taxon>
        <taxon>Rickettsiales</taxon>
        <taxon>Anaplasmataceae</taxon>
        <taxon>Candidatus Neoehrlichia</taxon>
    </lineage>
</organism>
<dbReference type="Proteomes" id="UP001059822">
    <property type="component" value="Chromosome"/>
</dbReference>
<proteinExistence type="predicted"/>
<sequence>MDKKSKYWMLMTSGCLLFATANICALVIYLRSPGNKMGMSIAVSIMTIVNILIMCNSLHNLLVYCLGAVGEKSNKLDGKRGYGLANMQKDFTENQQLAEVDMQESYTETKLLEDDALRLCNGLISKYNVDEIFKRLSDKKEGSNELDNVQEDYKESQQSEEVNMQKSSDEIKLLEENTLRSYDRLLIAQYCVSHDKELDINSVQNGRTR</sequence>
<protein>
    <submittedName>
        <fullName evidence="3">Uncharacterized protein</fullName>
    </submittedName>
</protein>
<evidence type="ECO:0000256" key="1">
    <source>
        <dbReference type="SAM" id="MobiDB-lite"/>
    </source>
</evidence>
<evidence type="ECO:0000313" key="6">
    <source>
        <dbReference type="Proteomes" id="UP001059985"/>
    </source>
</evidence>
<dbReference type="RefSeq" id="WP_254815565.1">
    <property type="nucleotide sequence ID" value="NZ_CP089285.1"/>
</dbReference>
<keyword evidence="2" id="KW-1133">Transmembrane helix</keyword>
<dbReference type="EMBL" id="CP089286">
    <property type="protein sequence ID" value="UTO55212.1"/>
    <property type="molecule type" value="Genomic_DNA"/>
</dbReference>
<dbReference type="EMBL" id="CP089285">
    <property type="protein sequence ID" value="UTO56132.1"/>
    <property type="molecule type" value="Genomic_DNA"/>
</dbReference>
<dbReference type="Proteomes" id="UP001059985">
    <property type="component" value="Chromosome"/>
</dbReference>
<keyword evidence="2" id="KW-0472">Membrane</keyword>
<gene>
    <name evidence="4" type="ORF">LUA81_03355</name>
    <name evidence="3" type="ORF">LUA82_03390</name>
</gene>
<keyword evidence="6" id="KW-1185">Reference proteome</keyword>
<keyword evidence="2" id="KW-0812">Transmembrane</keyword>
<reference evidence="3" key="1">
    <citation type="journal article" date="2022" name="Microorganisms">
        <title>Assembly and Comparison of Ca. Neoehrlichia mikurensis Genomes.</title>
        <authorList>
            <person name="Azagi T."/>
            <person name="Dirks R.P."/>
            <person name="Yebra-Pimentel E.S."/>
            <person name="Schaap P.J."/>
            <person name="Koehorst J.J."/>
            <person name="Esser H.J."/>
            <person name="Sprong H."/>
        </authorList>
    </citation>
    <scope>NUCLEOTIDE SEQUENCE</scope>
    <source>
        <strain evidence="4">18-2804</strain>
        <strain evidence="3">18-2837</strain>
    </source>
</reference>
<feature type="transmembrane region" description="Helical" evidence="2">
    <location>
        <begin position="7"/>
        <end position="29"/>
    </location>
</feature>
<name>A0A9Q9BRN8_9RICK</name>
<evidence type="ECO:0000256" key="2">
    <source>
        <dbReference type="SAM" id="Phobius"/>
    </source>
</evidence>
<feature type="region of interest" description="Disordered" evidence="1">
    <location>
        <begin position="143"/>
        <end position="167"/>
    </location>
</feature>
<feature type="transmembrane region" description="Helical" evidence="2">
    <location>
        <begin position="41"/>
        <end position="66"/>
    </location>
</feature>
<dbReference type="AlphaFoldDB" id="A0A9Q9BRN8"/>
<evidence type="ECO:0000313" key="5">
    <source>
        <dbReference type="Proteomes" id="UP001059822"/>
    </source>
</evidence>
<evidence type="ECO:0000313" key="4">
    <source>
        <dbReference type="EMBL" id="UTO56132.1"/>
    </source>
</evidence>
<evidence type="ECO:0000313" key="3">
    <source>
        <dbReference type="EMBL" id="UTO55212.1"/>
    </source>
</evidence>